<keyword evidence="3" id="KW-1185">Reference proteome</keyword>
<accession>A0A844ZNF9</accession>
<name>A0A844ZNF9_9SPHN</name>
<sequence>MKTIYTDNYGVYPWAMLAVALYMFWSAYEGFASDDGNRLGLGIGAGALFLILALRRVWDRRNARVEGRDPSIVRVEKND</sequence>
<organism evidence="2 3">
    <name type="scientific">Alteraurantiacibacter aestuarii</name>
    <dbReference type="NCBI Taxonomy" id="650004"/>
    <lineage>
        <taxon>Bacteria</taxon>
        <taxon>Pseudomonadati</taxon>
        <taxon>Pseudomonadota</taxon>
        <taxon>Alphaproteobacteria</taxon>
        <taxon>Sphingomonadales</taxon>
        <taxon>Erythrobacteraceae</taxon>
        <taxon>Alteraurantiacibacter</taxon>
    </lineage>
</organism>
<dbReference type="RefSeq" id="WP_160590756.1">
    <property type="nucleotide sequence ID" value="NZ_BAAAFP010000001.1"/>
</dbReference>
<feature type="transmembrane region" description="Helical" evidence="1">
    <location>
        <begin position="39"/>
        <end position="58"/>
    </location>
</feature>
<protein>
    <submittedName>
        <fullName evidence="2">Uncharacterized protein</fullName>
    </submittedName>
</protein>
<evidence type="ECO:0000313" key="3">
    <source>
        <dbReference type="Proteomes" id="UP000435243"/>
    </source>
</evidence>
<dbReference type="OrthoDB" id="7433375at2"/>
<proteinExistence type="predicted"/>
<feature type="transmembrane region" description="Helical" evidence="1">
    <location>
        <begin position="9"/>
        <end position="27"/>
    </location>
</feature>
<dbReference type="EMBL" id="WTYY01000003">
    <property type="protein sequence ID" value="MXO88560.1"/>
    <property type="molecule type" value="Genomic_DNA"/>
</dbReference>
<comment type="caution">
    <text evidence="2">The sequence shown here is derived from an EMBL/GenBank/DDBJ whole genome shotgun (WGS) entry which is preliminary data.</text>
</comment>
<reference evidence="2 3" key="1">
    <citation type="submission" date="2019-12" db="EMBL/GenBank/DDBJ databases">
        <title>Genomic-based taxomic classification of the family Erythrobacteraceae.</title>
        <authorList>
            <person name="Xu L."/>
        </authorList>
    </citation>
    <scope>NUCLEOTIDE SEQUENCE [LARGE SCALE GENOMIC DNA]</scope>
    <source>
        <strain evidence="2 3">JCM 16339</strain>
    </source>
</reference>
<dbReference type="AlphaFoldDB" id="A0A844ZNF9"/>
<keyword evidence="1" id="KW-0812">Transmembrane</keyword>
<dbReference type="Proteomes" id="UP000435243">
    <property type="component" value="Unassembled WGS sequence"/>
</dbReference>
<keyword evidence="1" id="KW-0472">Membrane</keyword>
<keyword evidence="1" id="KW-1133">Transmembrane helix</keyword>
<gene>
    <name evidence="2" type="ORF">GRI32_07380</name>
</gene>
<evidence type="ECO:0000256" key="1">
    <source>
        <dbReference type="SAM" id="Phobius"/>
    </source>
</evidence>
<evidence type="ECO:0000313" key="2">
    <source>
        <dbReference type="EMBL" id="MXO88560.1"/>
    </source>
</evidence>